<dbReference type="PANTHER" id="PTHR33164:SF43">
    <property type="entry name" value="HTH-TYPE TRANSCRIPTIONAL REPRESSOR YETL"/>
    <property type="match status" value="1"/>
</dbReference>
<dbReference type="SUPFAM" id="SSF46785">
    <property type="entry name" value="Winged helix' DNA-binding domain"/>
    <property type="match status" value="1"/>
</dbReference>
<dbReference type="KEGG" id="lrug:AB8B22_00430"/>
<accession>A0AB39VI00</accession>
<dbReference type="CDD" id="cd00090">
    <property type="entry name" value="HTH_ARSR"/>
    <property type="match status" value="1"/>
</dbReference>
<dbReference type="InterPro" id="IPR036388">
    <property type="entry name" value="WH-like_DNA-bd_sf"/>
</dbReference>
<protein>
    <submittedName>
        <fullName evidence="2">MarR family winged helix-turn-helix transcriptional regulator</fullName>
    </submittedName>
</protein>
<reference evidence="2" key="1">
    <citation type="submission" date="2024-07" db="EMBL/GenBank/DDBJ databases">
        <authorList>
            <person name="Li X.-J."/>
            <person name="Wang X."/>
        </authorList>
    </citation>
    <scope>NUCLEOTIDE SEQUENCE</scope>
    <source>
        <strain evidence="2">HSP-334</strain>
    </source>
</reference>
<dbReference type="GO" id="GO:0003700">
    <property type="term" value="F:DNA-binding transcription factor activity"/>
    <property type="evidence" value="ECO:0007669"/>
    <property type="project" value="InterPro"/>
</dbReference>
<evidence type="ECO:0000313" key="2">
    <source>
        <dbReference type="EMBL" id="XDU66909.1"/>
    </source>
</evidence>
<feature type="domain" description="HTH marR-type" evidence="1">
    <location>
        <begin position="11"/>
        <end position="149"/>
    </location>
</feature>
<dbReference type="InterPro" id="IPR011991">
    <property type="entry name" value="ArsR-like_HTH"/>
</dbReference>
<name>A0AB39VI00_9FUSO</name>
<dbReference type="InterPro" id="IPR036390">
    <property type="entry name" value="WH_DNA-bd_sf"/>
</dbReference>
<dbReference type="Pfam" id="PF01047">
    <property type="entry name" value="MarR"/>
    <property type="match status" value="1"/>
</dbReference>
<dbReference type="Gene3D" id="1.10.10.10">
    <property type="entry name" value="Winged helix-like DNA-binding domain superfamily/Winged helix DNA-binding domain"/>
    <property type="match status" value="1"/>
</dbReference>
<dbReference type="SMART" id="SM00347">
    <property type="entry name" value="HTH_MARR"/>
    <property type="match status" value="1"/>
</dbReference>
<organism evidence="2">
    <name type="scientific">Leptotrichia rugosa</name>
    <dbReference type="NCBI Taxonomy" id="3239302"/>
    <lineage>
        <taxon>Bacteria</taxon>
        <taxon>Fusobacteriati</taxon>
        <taxon>Fusobacteriota</taxon>
        <taxon>Fusobacteriia</taxon>
        <taxon>Fusobacteriales</taxon>
        <taxon>Leptotrichiaceae</taxon>
        <taxon>Leptotrichia</taxon>
    </lineage>
</organism>
<dbReference type="InterPro" id="IPR000835">
    <property type="entry name" value="HTH_MarR-typ"/>
</dbReference>
<dbReference type="PROSITE" id="PS50995">
    <property type="entry name" value="HTH_MARR_2"/>
    <property type="match status" value="1"/>
</dbReference>
<gene>
    <name evidence="2" type="ORF">AB8B22_00430</name>
</gene>
<dbReference type="InterPro" id="IPR039422">
    <property type="entry name" value="MarR/SlyA-like"/>
</dbReference>
<dbReference type="RefSeq" id="WP_314082678.1">
    <property type="nucleotide sequence ID" value="NZ_CP165644.1"/>
</dbReference>
<dbReference type="EMBL" id="CP165644">
    <property type="protein sequence ID" value="XDU66909.1"/>
    <property type="molecule type" value="Genomic_DNA"/>
</dbReference>
<sequence>MSCNKTEKEISECLYFTISKMFRMINRIAEEAFEKIDICPTHAFLMMLLKEEKNGLSVNQISSSLAIAPSTVTRFVDKLVSKGYVVREKMGKNSFTKITEKGLNEIDEIYEAWRGITEKIEELVGDKTYLERTKKSFKEFVEILGKDKKYDKVSEEFDFWII</sequence>
<dbReference type="AlphaFoldDB" id="A0AB39VI00"/>
<dbReference type="PANTHER" id="PTHR33164">
    <property type="entry name" value="TRANSCRIPTIONAL REGULATOR, MARR FAMILY"/>
    <property type="match status" value="1"/>
</dbReference>
<proteinExistence type="predicted"/>
<evidence type="ECO:0000259" key="1">
    <source>
        <dbReference type="PROSITE" id="PS50995"/>
    </source>
</evidence>
<dbReference type="GO" id="GO:0006950">
    <property type="term" value="P:response to stress"/>
    <property type="evidence" value="ECO:0007669"/>
    <property type="project" value="TreeGrafter"/>
</dbReference>